<accession>A0A517QM79</accession>
<evidence type="ECO:0000313" key="2">
    <source>
        <dbReference type="EMBL" id="QDT32740.1"/>
    </source>
</evidence>
<gene>
    <name evidence="2" type="ORF">Mal48_19870</name>
</gene>
<evidence type="ECO:0000256" key="1">
    <source>
        <dbReference type="SAM" id="Coils"/>
    </source>
</evidence>
<feature type="coiled-coil region" evidence="1">
    <location>
        <begin position="69"/>
        <end position="96"/>
    </location>
</feature>
<dbReference type="RefSeq" id="WP_145198214.1">
    <property type="nucleotide sequence ID" value="NZ_CP036267.1"/>
</dbReference>
<name>A0A517QM79_9PLAN</name>
<evidence type="ECO:0000313" key="3">
    <source>
        <dbReference type="Proteomes" id="UP000315724"/>
    </source>
</evidence>
<reference evidence="2 3" key="1">
    <citation type="submission" date="2019-02" db="EMBL/GenBank/DDBJ databases">
        <title>Deep-cultivation of Planctomycetes and their phenomic and genomic characterization uncovers novel biology.</title>
        <authorList>
            <person name="Wiegand S."/>
            <person name="Jogler M."/>
            <person name="Boedeker C."/>
            <person name="Pinto D."/>
            <person name="Vollmers J."/>
            <person name="Rivas-Marin E."/>
            <person name="Kohn T."/>
            <person name="Peeters S.H."/>
            <person name="Heuer A."/>
            <person name="Rast P."/>
            <person name="Oberbeckmann S."/>
            <person name="Bunk B."/>
            <person name="Jeske O."/>
            <person name="Meyerdierks A."/>
            <person name="Storesund J.E."/>
            <person name="Kallscheuer N."/>
            <person name="Luecker S."/>
            <person name="Lage O.M."/>
            <person name="Pohl T."/>
            <person name="Merkel B.J."/>
            <person name="Hornburger P."/>
            <person name="Mueller R.-W."/>
            <person name="Bruemmer F."/>
            <person name="Labrenz M."/>
            <person name="Spormann A.M."/>
            <person name="Op den Camp H."/>
            <person name="Overmann J."/>
            <person name="Amann R."/>
            <person name="Jetten M.S.M."/>
            <person name="Mascher T."/>
            <person name="Medema M.H."/>
            <person name="Devos D.P."/>
            <person name="Kaster A.-K."/>
            <person name="Ovreas L."/>
            <person name="Rohde M."/>
            <person name="Galperin M.Y."/>
            <person name="Jogler C."/>
        </authorList>
    </citation>
    <scope>NUCLEOTIDE SEQUENCE [LARGE SCALE GENOMIC DNA]</scope>
    <source>
        <strain evidence="2 3">Mal48</strain>
    </source>
</reference>
<proteinExistence type="predicted"/>
<dbReference type="EMBL" id="CP036267">
    <property type="protein sequence ID" value="QDT32740.1"/>
    <property type="molecule type" value="Genomic_DNA"/>
</dbReference>
<keyword evidence="1" id="KW-0175">Coiled coil</keyword>
<dbReference type="AlphaFoldDB" id="A0A517QM79"/>
<dbReference type="KEGG" id="tpol:Mal48_19870"/>
<keyword evidence="3" id="KW-1185">Reference proteome</keyword>
<organism evidence="2 3">
    <name type="scientific">Thalassoglobus polymorphus</name>
    <dbReference type="NCBI Taxonomy" id="2527994"/>
    <lineage>
        <taxon>Bacteria</taxon>
        <taxon>Pseudomonadati</taxon>
        <taxon>Planctomycetota</taxon>
        <taxon>Planctomycetia</taxon>
        <taxon>Planctomycetales</taxon>
        <taxon>Planctomycetaceae</taxon>
        <taxon>Thalassoglobus</taxon>
    </lineage>
</organism>
<protein>
    <submittedName>
        <fullName evidence="2">Uncharacterized protein</fullName>
    </submittedName>
</protein>
<sequence length="203" mass="23054">MKLFRGQINRLSLKNRLWTLLEKISGPIRIVGILMSVLSMHLLVVRPLVDRVGQLESELHGIDTTLQKIAKSRSTIRQTNSLLENLKSQHEELARARATVHQLQILRKEIASEAEHIPEALESLKRLSELSDYVFQSEVKRYSQLPAAVKEEVSPAELNPVSVPIRIQDMLSDTDLVIPDPIAPRIVTMPRKLIPISQQKKLK</sequence>
<dbReference type="Proteomes" id="UP000315724">
    <property type="component" value="Chromosome"/>
</dbReference>